<feature type="transmembrane region" description="Helical" evidence="5">
    <location>
        <begin position="6"/>
        <end position="30"/>
    </location>
</feature>
<evidence type="ECO:0000256" key="2">
    <source>
        <dbReference type="ARBA" id="ARBA00022692"/>
    </source>
</evidence>
<dbReference type="RefSeq" id="WP_344059294.1">
    <property type="nucleotide sequence ID" value="NZ_BAAAOH010000001.1"/>
</dbReference>
<feature type="transmembrane region" description="Helical" evidence="5">
    <location>
        <begin position="256"/>
        <end position="276"/>
    </location>
</feature>
<dbReference type="InterPro" id="IPR002657">
    <property type="entry name" value="BilAc:Na_symport/Acr3"/>
</dbReference>
<dbReference type="Gene3D" id="1.20.1530.20">
    <property type="match status" value="1"/>
</dbReference>
<evidence type="ECO:0008006" key="8">
    <source>
        <dbReference type="Google" id="ProtNLM"/>
    </source>
</evidence>
<keyword evidence="3 5" id="KW-1133">Transmembrane helix</keyword>
<dbReference type="InterPro" id="IPR038770">
    <property type="entry name" value="Na+/solute_symporter_sf"/>
</dbReference>
<keyword evidence="4 5" id="KW-0472">Membrane</keyword>
<evidence type="ECO:0000313" key="6">
    <source>
        <dbReference type="EMBL" id="GAA1979422.1"/>
    </source>
</evidence>
<feature type="transmembrane region" description="Helical" evidence="5">
    <location>
        <begin position="227"/>
        <end position="250"/>
    </location>
</feature>
<evidence type="ECO:0000256" key="3">
    <source>
        <dbReference type="ARBA" id="ARBA00022989"/>
    </source>
</evidence>
<keyword evidence="2 5" id="KW-0812">Transmembrane</keyword>
<feature type="transmembrane region" description="Helical" evidence="5">
    <location>
        <begin position="73"/>
        <end position="90"/>
    </location>
</feature>
<dbReference type="PANTHER" id="PTHR10361:SF28">
    <property type="entry name" value="P3 PROTEIN-RELATED"/>
    <property type="match status" value="1"/>
</dbReference>
<evidence type="ECO:0000313" key="7">
    <source>
        <dbReference type="Proteomes" id="UP001500326"/>
    </source>
</evidence>
<accession>A0ABN2S448</accession>
<organism evidence="6 7">
    <name type="scientific">Microbacterium pumilum</name>
    <dbReference type="NCBI Taxonomy" id="344165"/>
    <lineage>
        <taxon>Bacteria</taxon>
        <taxon>Bacillati</taxon>
        <taxon>Actinomycetota</taxon>
        <taxon>Actinomycetes</taxon>
        <taxon>Micrococcales</taxon>
        <taxon>Microbacteriaceae</taxon>
        <taxon>Microbacterium</taxon>
    </lineage>
</organism>
<dbReference type="EMBL" id="BAAAOH010000001">
    <property type="protein sequence ID" value="GAA1979422.1"/>
    <property type="molecule type" value="Genomic_DNA"/>
</dbReference>
<comment type="caution">
    <text evidence="6">The sequence shown here is derived from an EMBL/GenBank/DDBJ whole genome shotgun (WGS) entry which is preliminary data.</text>
</comment>
<dbReference type="Pfam" id="PF01758">
    <property type="entry name" value="SBF"/>
    <property type="match status" value="1"/>
</dbReference>
<dbReference type="Proteomes" id="UP001500326">
    <property type="component" value="Unassembled WGS sequence"/>
</dbReference>
<sequence length="299" mass="31819">MTAQDLFNALFNAGLVIMLLTLVASLGMTFSVRQVLQPLRRVWLLLGTILVNSVLAPLVAIGVGYLFPLSAEARVGLAIVTVAAAGPAGLKACQFAKRADMAMAVSFTIVLQVVNILVAPLWAVAIVTGASVNPWSIVVDLLFLVLLPLIVGLILHSRYPDHRESWKAGLEKISDIALYVALLAGLAANWEAVVTILGTWVILASVVIIFVYTLLGWVVAFRDSTAAVTISMISAMRFTPIGLVVISTVLHSEGSYLTPALMFALIDTVIPFLIAAELGRHYTRKSAATASAARTRASA</sequence>
<dbReference type="InterPro" id="IPR004710">
    <property type="entry name" value="Bilac:Na_transpt"/>
</dbReference>
<gene>
    <name evidence="6" type="ORF">GCM10009777_10960</name>
</gene>
<feature type="transmembrane region" description="Helical" evidence="5">
    <location>
        <begin position="102"/>
        <end position="123"/>
    </location>
</feature>
<feature type="transmembrane region" description="Helical" evidence="5">
    <location>
        <begin position="200"/>
        <end position="220"/>
    </location>
</feature>
<feature type="transmembrane region" description="Helical" evidence="5">
    <location>
        <begin position="135"/>
        <end position="155"/>
    </location>
</feature>
<proteinExistence type="predicted"/>
<evidence type="ECO:0000256" key="5">
    <source>
        <dbReference type="SAM" id="Phobius"/>
    </source>
</evidence>
<protein>
    <recommendedName>
        <fullName evidence="8">Bile acid:sodium symporter</fullName>
    </recommendedName>
</protein>
<comment type="subcellular location">
    <subcellularLocation>
        <location evidence="1">Membrane</location>
        <topology evidence="1">Multi-pass membrane protein</topology>
    </subcellularLocation>
</comment>
<reference evidence="6 7" key="1">
    <citation type="journal article" date="2019" name="Int. J. Syst. Evol. Microbiol.">
        <title>The Global Catalogue of Microorganisms (GCM) 10K type strain sequencing project: providing services to taxonomists for standard genome sequencing and annotation.</title>
        <authorList>
            <consortium name="The Broad Institute Genomics Platform"/>
            <consortium name="The Broad Institute Genome Sequencing Center for Infectious Disease"/>
            <person name="Wu L."/>
            <person name="Ma J."/>
        </authorList>
    </citation>
    <scope>NUCLEOTIDE SEQUENCE [LARGE SCALE GENOMIC DNA]</scope>
    <source>
        <strain evidence="6 7">JCM 14902</strain>
    </source>
</reference>
<evidence type="ECO:0000256" key="1">
    <source>
        <dbReference type="ARBA" id="ARBA00004141"/>
    </source>
</evidence>
<name>A0ABN2S448_9MICO</name>
<dbReference type="PANTHER" id="PTHR10361">
    <property type="entry name" value="SODIUM-BILE ACID COTRANSPORTER"/>
    <property type="match status" value="1"/>
</dbReference>
<keyword evidence="7" id="KW-1185">Reference proteome</keyword>
<evidence type="ECO:0000256" key="4">
    <source>
        <dbReference type="ARBA" id="ARBA00023136"/>
    </source>
</evidence>
<feature type="transmembrane region" description="Helical" evidence="5">
    <location>
        <begin position="176"/>
        <end position="194"/>
    </location>
</feature>
<feature type="transmembrane region" description="Helical" evidence="5">
    <location>
        <begin position="42"/>
        <end position="67"/>
    </location>
</feature>